<dbReference type="InterPro" id="IPR036390">
    <property type="entry name" value="WH_DNA-bd_sf"/>
</dbReference>
<keyword evidence="2" id="KW-0677">Repeat</keyword>
<dbReference type="Pfam" id="PF00359">
    <property type="entry name" value="PTS_EIIA_2"/>
    <property type="match status" value="1"/>
</dbReference>
<dbReference type="PROSITE" id="PS51094">
    <property type="entry name" value="PTS_EIIA_TYPE_2"/>
    <property type="match status" value="1"/>
</dbReference>
<dbReference type="Pfam" id="PF00874">
    <property type="entry name" value="PRD"/>
    <property type="match status" value="2"/>
</dbReference>
<dbReference type="Gene3D" id="1.10.1790.10">
    <property type="entry name" value="PRD domain"/>
    <property type="match status" value="2"/>
</dbReference>
<dbReference type="GO" id="GO:0009401">
    <property type="term" value="P:phosphoenolpyruvate-dependent sugar phosphotransferase system"/>
    <property type="evidence" value="ECO:0007669"/>
    <property type="project" value="InterPro"/>
</dbReference>
<dbReference type="InterPro" id="IPR013011">
    <property type="entry name" value="PTS_EIIB_2"/>
</dbReference>
<dbReference type="PROSITE" id="PS51099">
    <property type="entry name" value="PTS_EIIB_TYPE_2"/>
    <property type="match status" value="1"/>
</dbReference>
<dbReference type="CDD" id="cd05568">
    <property type="entry name" value="PTS_IIB_bgl_like"/>
    <property type="match status" value="1"/>
</dbReference>
<dbReference type="InterPro" id="IPR013196">
    <property type="entry name" value="HTH_11"/>
</dbReference>
<dbReference type="AlphaFoldDB" id="A0A516KKB7"/>
<dbReference type="Gene3D" id="1.10.10.10">
    <property type="entry name" value="Winged helix-like DNA-binding domain superfamily/Winged helix DNA-binding domain"/>
    <property type="match status" value="2"/>
</dbReference>
<dbReference type="Pfam" id="PF08279">
    <property type="entry name" value="HTH_11"/>
    <property type="match status" value="1"/>
</dbReference>
<dbReference type="Gene3D" id="3.40.50.2300">
    <property type="match status" value="1"/>
</dbReference>
<dbReference type="SUPFAM" id="SSF46785">
    <property type="entry name" value="Winged helix' DNA-binding domain"/>
    <property type="match status" value="1"/>
</dbReference>
<name>A0A516KKB7_9BACI</name>
<dbReference type="InterPro" id="IPR050661">
    <property type="entry name" value="BglG_antiterminators"/>
</dbReference>
<dbReference type="InterPro" id="IPR036095">
    <property type="entry name" value="PTS_EIIB-like_sf"/>
</dbReference>
<evidence type="ECO:0000256" key="2">
    <source>
        <dbReference type="ARBA" id="ARBA00022737"/>
    </source>
</evidence>
<sequence length="723" mass="82494">MKTQRSIIKVGKLSHTKGIMKGVTGLYISGRERKILEFLLENDREVTIQEVAEHLDVSTRTIHRDLKDVGDLLVDFNLTLNKKSGVGISLEGEKEQKEQLEVALFQVNHTDYTPEERQAIVMSALLESHEPIKLFTLASELQVTIATVSNDLDKIADRLDDFDLSLIRRRGYGVRVDGKEKDKRAALSYLISQHVNEMDFLELIRNNIHLKSKQQLDMISNRLLGMVAKEKLYVIEKSVERVRSKLPYELADSAYIGIIVHLALALERLQKGGNIQFDPEYLNEIKETNEFEIARALIKDLEKSLHMHIPEDEIGYITMHLMGAKIRYNDDYVLEESSLDVAYRAKELIQYVGEQLEEDLNHHTRLFNDLVAHLKPTIYRLQQNMTIKNPLLEEIEQDYHSLFHVIEEGVESVFEGIKFPKEEIAYLVLHFASSLLEVENQSDLKALVICASGIGTSKMLASRLLQEIPEVQTVDNKSLFELDRIDNNSYDVIVSTVPLSQLEDDDYVTVSPILTKSEIHQVKKFVRNQSIQKRTTYSNKKDITQDTKIQSVERLIAMHHFSNVCLDLLSGIYVTNIEKHLTIEELLEVAGKQLESIQVTDNKKEVIGKLMKREEMGGMGVPQTALALFHTRSSAIRKPSLTFYGLQNPIMVSAMDGKDINMSCLILMLAPEEATEESLEVLGYISGLLVRDKESIAVFESCDKERISRYLSHQLNLFVNEKL</sequence>
<dbReference type="InterPro" id="IPR036634">
    <property type="entry name" value="PRD_sf"/>
</dbReference>
<dbReference type="Gene3D" id="3.40.930.10">
    <property type="entry name" value="Mannitol-specific EII, Chain A"/>
    <property type="match status" value="1"/>
</dbReference>
<dbReference type="InterPro" id="IPR002178">
    <property type="entry name" value="PTS_EIIA_type-2_dom"/>
</dbReference>
<dbReference type="GO" id="GO:0008982">
    <property type="term" value="F:protein-N(PI)-phosphohistidine-sugar phosphotransferase activity"/>
    <property type="evidence" value="ECO:0007669"/>
    <property type="project" value="InterPro"/>
</dbReference>
<evidence type="ECO:0000256" key="4">
    <source>
        <dbReference type="ARBA" id="ARBA00023163"/>
    </source>
</evidence>
<dbReference type="Proteomes" id="UP000315215">
    <property type="component" value="Chromosome"/>
</dbReference>
<dbReference type="SUPFAM" id="SSF52794">
    <property type="entry name" value="PTS system IIB component-like"/>
    <property type="match status" value="1"/>
</dbReference>
<feature type="domain" description="PTS EIIB type-2" evidence="6">
    <location>
        <begin position="444"/>
        <end position="534"/>
    </location>
</feature>
<keyword evidence="3" id="KW-0805">Transcription regulation</keyword>
<dbReference type="InterPro" id="IPR011608">
    <property type="entry name" value="PRD"/>
</dbReference>
<organism evidence="8 9">
    <name type="scientific">Radiobacillus deserti</name>
    <dbReference type="NCBI Taxonomy" id="2594883"/>
    <lineage>
        <taxon>Bacteria</taxon>
        <taxon>Bacillati</taxon>
        <taxon>Bacillota</taxon>
        <taxon>Bacilli</taxon>
        <taxon>Bacillales</taxon>
        <taxon>Bacillaceae</taxon>
        <taxon>Radiobacillus</taxon>
    </lineage>
</organism>
<dbReference type="PROSITE" id="PS51372">
    <property type="entry name" value="PRD_2"/>
    <property type="match status" value="2"/>
</dbReference>
<dbReference type="SUPFAM" id="SSF63520">
    <property type="entry name" value="PTS-regulatory domain, PRD"/>
    <property type="match status" value="2"/>
</dbReference>
<proteinExistence type="predicted"/>
<keyword evidence="9" id="KW-1185">Reference proteome</keyword>
<evidence type="ECO:0000313" key="8">
    <source>
        <dbReference type="EMBL" id="QDP41843.1"/>
    </source>
</evidence>
<keyword evidence="1" id="KW-0808">Transferase</keyword>
<evidence type="ECO:0000313" key="9">
    <source>
        <dbReference type="Proteomes" id="UP000315215"/>
    </source>
</evidence>
<dbReference type="PANTHER" id="PTHR30185">
    <property type="entry name" value="CRYPTIC BETA-GLUCOSIDE BGL OPERON ANTITERMINATOR"/>
    <property type="match status" value="1"/>
</dbReference>
<gene>
    <name evidence="8" type="ORF">FN924_17695</name>
</gene>
<evidence type="ECO:0000256" key="3">
    <source>
        <dbReference type="ARBA" id="ARBA00023015"/>
    </source>
</evidence>
<reference evidence="8 9" key="1">
    <citation type="submission" date="2019-07" db="EMBL/GenBank/DDBJ databases">
        <authorList>
            <person name="Li J."/>
        </authorList>
    </citation>
    <scope>NUCLEOTIDE SEQUENCE [LARGE SCALE GENOMIC DNA]</scope>
    <source>
        <strain evidence="8 9">TKL69</strain>
    </source>
</reference>
<dbReference type="EMBL" id="CP041666">
    <property type="protein sequence ID" value="QDP41843.1"/>
    <property type="molecule type" value="Genomic_DNA"/>
</dbReference>
<dbReference type="GO" id="GO:0006355">
    <property type="term" value="P:regulation of DNA-templated transcription"/>
    <property type="evidence" value="ECO:0007669"/>
    <property type="project" value="InterPro"/>
</dbReference>
<evidence type="ECO:0000256" key="1">
    <source>
        <dbReference type="ARBA" id="ARBA00022679"/>
    </source>
</evidence>
<evidence type="ECO:0000259" key="5">
    <source>
        <dbReference type="PROSITE" id="PS51094"/>
    </source>
</evidence>
<protein>
    <submittedName>
        <fullName evidence="8">Transcription antiterminator</fullName>
    </submittedName>
</protein>
<dbReference type="KEGG" id="aqt:FN924_17695"/>
<feature type="domain" description="PTS EIIA type-2" evidence="5">
    <location>
        <begin position="567"/>
        <end position="714"/>
    </location>
</feature>
<evidence type="ECO:0000259" key="6">
    <source>
        <dbReference type="PROSITE" id="PS51099"/>
    </source>
</evidence>
<feature type="domain" description="PRD" evidence="7">
    <location>
        <begin position="336"/>
        <end position="441"/>
    </location>
</feature>
<dbReference type="PANTHER" id="PTHR30185:SF18">
    <property type="entry name" value="TRANSCRIPTIONAL REGULATOR MTLR"/>
    <property type="match status" value="1"/>
</dbReference>
<accession>A0A516KKB7</accession>
<keyword evidence="4" id="KW-0804">Transcription</keyword>
<dbReference type="InterPro" id="IPR016152">
    <property type="entry name" value="PTrfase/Anion_transptr"/>
</dbReference>
<evidence type="ECO:0000259" key="7">
    <source>
        <dbReference type="PROSITE" id="PS51372"/>
    </source>
</evidence>
<feature type="domain" description="PRD" evidence="7">
    <location>
        <begin position="226"/>
        <end position="331"/>
    </location>
</feature>
<dbReference type="SUPFAM" id="SSF55804">
    <property type="entry name" value="Phoshotransferase/anion transport protein"/>
    <property type="match status" value="1"/>
</dbReference>
<dbReference type="InterPro" id="IPR036388">
    <property type="entry name" value="WH-like_DNA-bd_sf"/>
</dbReference>